<sequence>MTKDEDFKLFKIQTCCLRVNIHCDGCKHKVKKILQRIEGVYEVSIDAEQQKVSISGSVDSSTLVKKLIKGGKHAELWSHKPTQNHKPKSPSIKEDPTKKGQNPKLDLDSLKNKNQNFTFLSEADDCFNDAATEEEMQLLTAVLNAEANKKANIVHNNNAKKGNQNQTQGMVGNDISAMMNLAGFHGNSAGILGSGFQLQPNAFNVGNNALMAANANGYGTMMQQQQQQQPQMVYNRTPLISPNTGYSYGYGAVPYGLAEPAGYGGSGARVFDDDDNASGGCSIM</sequence>
<name>A0A8X8WQE8_SALSN</name>
<evidence type="ECO:0000256" key="6">
    <source>
        <dbReference type="SAM" id="MobiDB-lite"/>
    </source>
</evidence>
<dbReference type="GO" id="GO:0016020">
    <property type="term" value="C:membrane"/>
    <property type="evidence" value="ECO:0007669"/>
    <property type="project" value="UniProtKB-SubCell"/>
</dbReference>
<keyword evidence="4" id="KW-0449">Lipoprotein</keyword>
<evidence type="ECO:0000313" key="9">
    <source>
        <dbReference type="Proteomes" id="UP000298416"/>
    </source>
</evidence>
<dbReference type="PANTHER" id="PTHR45868">
    <property type="entry name" value="HEAVY METAL-ASSOCIATED ISOPRENYLATED PLANT PROTEIN 33-RELATED"/>
    <property type="match status" value="1"/>
</dbReference>
<evidence type="ECO:0000259" key="7">
    <source>
        <dbReference type="PROSITE" id="PS50846"/>
    </source>
</evidence>
<evidence type="ECO:0000256" key="5">
    <source>
        <dbReference type="ARBA" id="ARBA00024045"/>
    </source>
</evidence>
<feature type="region of interest" description="Disordered" evidence="6">
    <location>
        <begin position="74"/>
        <end position="108"/>
    </location>
</feature>
<dbReference type="InterPro" id="IPR036163">
    <property type="entry name" value="HMA_dom_sf"/>
</dbReference>
<feature type="domain" description="HMA" evidence="7">
    <location>
        <begin position="12"/>
        <end position="75"/>
    </location>
</feature>
<dbReference type="InterPro" id="IPR006121">
    <property type="entry name" value="HMA_dom"/>
</dbReference>
<dbReference type="OrthoDB" id="689350at2759"/>
<comment type="subcellular location">
    <subcellularLocation>
        <location evidence="1">Membrane</location>
        <topology evidence="1">Peripheral membrane protein</topology>
    </subcellularLocation>
</comment>
<dbReference type="GO" id="GO:0009626">
    <property type="term" value="P:plant-type hypersensitive response"/>
    <property type="evidence" value="ECO:0007669"/>
    <property type="project" value="UniProtKB-KW"/>
</dbReference>
<dbReference type="CDD" id="cd00371">
    <property type="entry name" value="HMA"/>
    <property type="match status" value="1"/>
</dbReference>
<evidence type="ECO:0000256" key="4">
    <source>
        <dbReference type="ARBA" id="ARBA00023289"/>
    </source>
</evidence>
<reference evidence="8" key="1">
    <citation type="submission" date="2018-01" db="EMBL/GenBank/DDBJ databases">
        <authorList>
            <person name="Mao J.F."/>
        </authorList>
    </citation>
    <scope>NUCLEOTIDE SEQUENCE</scope>
    <source>
        <strain evidence="8">Huo1</strain>
        <tissue evidence="8">Leaf</tissue>
    </source>
</reference>
<protein>
    <recommendedName>
        <fullName evidence="7">HMA domain-containing protein</fullName>
    </recommendedName>
</protein>
<organism evidence="8">
    <name type="scientific">Salvia splendens</name>
    <name type="common">Scarlet sage</name>
    <dbReference type="NCBI Taxonomy" id="180675"/>
    <lineage>
        <taxon>Eukaryota</taxon>
        <taxon>Viridiplantae</taxon>
        <taxon>Streptophyta</taxon>
        <taxon>Embryophyta</taxon>
        <taxon>Tracheophyta</taxon>
        <taxon>Spermatophyta</taxon>
        <taxon>Magnoliopsida</taxon>
        <taxon>eudicotyledons</taxon>
        <taxon>Gunneridae</taxon>
        <taxon>Pentapetalae</taxon>
        <taxon>asterids</taxon>
        <taxon>lamiids</taxon>
        <taxon>Lamiales</taxon>
        <taxon>Lamiaceae</taxon>
        <taxon>Nepetoideae</taxon>
        <taxon>Mentheae</taxon>
        <taxon>Salviinae</taxon>
        <taxon>Salvia</taxon>
        <taxon>Salvia subgen. Calosphace</taxon>
        <taxon>core Calosphace</taxon>
    </lineage>
</organism>
<keyword evidence="9" id="KW-1185">Reference proteome</keyword>
<dbReference type="PANTHER" id="PTHR45868:SF19">
    <property type="entry name" value="HEAVY METAL-ASSOCIATED ISOPRENYLATED PLANT PROTEIN 37"/>
    <property type="match status" value="1"/>
</dbReference>
<evidence type="ECO:0000256" key="3">
    <source>
        <dbReference type="ARBA" id="ARBA00022723"/>
    </source>
</evidence>
<dbReference type="AlphaFoldDB" id="A0A8X8WQE8"/>
<keyword evidence="4" id="KW-0636">Prenylation</keyword>
<dbReference type="Proteomes" id="UP000298416">
    <property type="component" value="Unassembled WGS sequence"/>
</dbReference>
<evidence type="ECO:0000256" key="2">
    <source>
        <dbReference type="ARBA" id="ARBA00022481"/>
    </source>
</evidence>
<evidence type="ECO:0000256" key="1">
    <source>
        <dbReference type="ARBA" id="ARBA00004170"/>
    </source>
</evidence>
<dbReference type="Pfam" id="PF00403">
    <property type="entry name" value="HMA"/>
    <property type="match status" value="1"/>
</dbReference>
<dbReference type="PROSITE" id="PS50846">
    <property type="entry name" value="HMA_2"/>
    <property type="match status" value="1"/>
</dbReference>
<reference evidence="8" key="2">
    <citation type="submission" date="2020-08" db="EMBL/GenBank/DDBJ databases">
        <title>Plant Genome Project.</title>
        <authorList>
            <person name="Zhang R.-G."/>
        </authorList>
    </citation>
    <scope>NUCLEOTIDE SEQUENCE</scope>
    <source>
        <strain evidence="8">Huo1</strain>
        <tissue evidence="8">Leaf</tissue>
    </source>
</reference>
<comment type="similarity">
    <text evidence="5">Belongs to the HIPP family.</text>
</comment>
<keyword evidence="3" id="KW-0479">Metal-binding</keyword>
<dbReference type="Gene3D" id="3.30.70.100">
    <property type="match status" value="1"/>
</dbReference>
<dbReference type="SUPFAM" id="SSF55008">
    <property type="entry name" value="HMA, heavy metal-associated domain"/>
    <property type="match status" value="1"/>
</dbReference>
<proteinExistence type="inferred from homology"/>
<dbReference type="GO" id="GO:0046872">
    <property type="term" value="F:metal ion binding"/>
    <property type="evidence" value="ECO:0007669"/>
    <property type="project" value="UniProtKB-KW"/>
</dbReference>
<accession>A0A8X8WQE8</accession>
<keyword evidence="2" id="KW-0488">Methylation</keyword>
<dbReference type="EMBL" id="PNBA02000015">
    <property type="protein sequence ID" value="KAG6399010.1"/>
    <property type="molecule type" value="Genomic_DNA"/>
</dbReference>
<evidence type="ECO:0000313" key="8">
    <source>
        <dbReference type="EMBL" id="KAG6399010.1"/>
    </source>
</evidence>
<gene>
    <name evidence="8" type="ORF">SASPL_140483</name>
</gene>
<comment type="caution">
    <text evidence="8">The sequence shown here is derived from an EMBL/GenBank/DDBJ whole genome shotgun (WGS) entry which is preliminary data.</text>
</comment>